<protein>
    <submittedName>
        <fullName evidence="5">Chemotaxis protein</fullName>
    </submittedName>
</protein>
<dbReference type="AlphaFoldDB" id="A0A3Q8S7U4"/>
<dbReference type="InterPro" id="IPR046342">
    <property type="entry name" value="CBS_dom_sf"/>
</dbReference>
<dbReference type="PROSITE" id="PS50111">
    <property type="entry name" value="CHEMOTAXIS_TRANSDUC_2"/>
    <property type="match status" value="1"/>
</dbReference>
<dbReference type="PANTHER" id="PTHR32089">
    <property type="entry name" value="METHYL-ACCEPTING CHEMOTAXIS PROTEIN MCPB"/>
    <property type="match status" value="1"/>
</dbReference>
<evidence type="ECO:0000256" key="1">
    <source>
        <dbReference type="ARBA" id="ARBA00023224"/>
    </source>
</evidence>
<keyword evidence="6" id="KW-1185">Reference proteome</keyword>
<dbReference type="SUPFAM" id="SSF54631">
    <property type="entry name" value="CBS-domain pair"/>
    <property type="match status" value="1"/>
</dbReference>
<evidence type="ECO:0000313" key="6">
    <source>
        <dbReference type="Proteomes" id="UP000273145"/>
    </source>
</evidence>
<gene>
    <name evidence="5" type="ORF">EIM92_19515</name>
</gene>
<dbReference type="Gene3D" id="1.10.287.950">
    <property type="entry name" value="Methyl-accepting chemotaxis protein"/>
    <property type="match status" value="1"/>
</dbReference>
<feature type="domain" description="Methyl-accepting transducer" evidence="4">
    <location>
        <begin position="209"/>
        <end position="416"/>
    </location>
</feature>
<evidence type="ECO:0000313" key="5">
    <source>
        <dbReference type="EMBL" id="AZK49143.1"/>
    </source>
</evidence>
<reference evidence="5 6" key="1">
    <citation type="submission" date="2018-11" db="EMBL/GenBank/DDBJ databases">
        <title>Genome sequencing of Paenibacillus lentus DSM25539(T).</title>
        <authorList>
            <person name="Kook J.-K."/>
            <person name="Park S.-N."/>
            <person name="Lim Y.K."/>
        </authorList>
    </citation>
    <scope>NUCLEOTIDE SEQUENCE [LARGE SCALE GENOMIC DNA]</scope>
    <source>
        <strain evidence="5 6">DSM 25539</strain>
    </source>
</reference>
<dbReference type="SUPFAM" id="SSF58104">
    <property type="entry name" value="Methyl-accepting chemotaxis protein (MCP) signaling domain"/>
    <property type="match status" value="1"/>
</dbReference>
<dbReference type="GO" id="GO:0007165">
    <property type="term" value="P:signal transduction"/>
    <property type="evidence" value="ECO:0007669"/>
    <property type="project" value="UniProtKB-KW"/>
</dbReference>
<dbReference type="InterPro" id="IPR004089">
    <property type="entry name" value="MCPsignal_dom"/>
</dbReference>
<evidence type="ECO:0000256" key="2">
    <source>
        <dbReference type="PROSITE-ProRule" id="PRU00284"/>
    </source>
</evidence>
<keyword evidence="1 2" id="KW-0807">Transducer</keyword>
<sequence length="419" mass="46273">MHSEIDKRKEQVRDGGVVNVVNQAVAERENNTIDRGAAAVHVKEHKEHRNDKGDKASGGKKDRSCVVKTEFYCRTVPKVDSNESCLGVLKIFQKDKGIPCIIVCDHSNRPLGLLMRDTFYRHLAGRFAADLFYERPALMFAEKSPLIAEISTSPGQLIDSALKREAVVFYDSLILTEEGKFRGVMTVQDLMLMSRELQLEADQIREAIVQESQISVLEIDRLVKEVSLTAERSLRESEEMSDFATAGRSELETVQASFTRVLSLTKSQAEQVAVLLQHADNISSIAASIRDLADRSSLLAMNASIEAAHAGEHGRGFAVVASEIRKLALQTKQFSDEIGSTLNIVSGLVRQTADASSLTTQEMQLSHDRVNSADHTFKMLVESVRSVESSGRDVYETAGNAALKTENVLHELEQLSGEQ</sequence>
<dbReference type="Pfam" id="PF00015">
    <property type="entry name" value="MCPsignal"/>
    <property type="match status" value="1"/>
</dbReference>
<evidence type="ECO:0000256" key="3">
    <source>
        <dbReference type="SAM" id="MobiDB-lite"/>
    </source>
</evidence>
<dbReference type="OrthoDB" id="9816519at2"/>
<dbReference type="PANTHER" id="PTHR32089:SF114">
    <property type="entry name" value="METHYL-ACCEPTING CHEMOTAXIS PROTEIN MCPB"/>
    <property type="match status" value="1"/>
</dbReference>
<feature type="region of interest" description="Disordered" evidence="3">
    <location>
        <begin position="29"/>
        <end position="61"/>
    </location>
</feature>
<dbReference type="KEGG" id="plen:EIM92_19515"/>
<dbReference type="GO" id="GO:0016020">
    <property type="term" value="C:membrane"/>
    <property type="evidence" value="ECO:0007669"/>
    <property type="project" value="InterPro"/>
</dbReference>
<organism evidence="5 6">
    <name type="scientific">Paenibacillus lentus</name>
    <dbReference type="NCBI Taxonomy" id="1338368"/>
    <lineage>
        <taxon>Bacteria</taxon>
        <taxon>Bacillati</taxon>
        <taxon>Bacillota</taxon>
        <taxon>Bacilli</taxon>
        <taxon>Bacillales</taxon>
        <taxon>Paenibacillaceae</taxon>
        <taxon>Paenibacillus</taxon>
    </lineage>
</organism>
<proteinExistence type="predicted"/>
<accession>A0A3Q8S7U4</accession>
<dbReference type="EMBL" id="CP034248">
    <property type="protein sequence ID" value="AZK49143.1"/>
    <property type="molecule type" value="Genomic_DNA"/>
</dbReference>
<name>A0A3Q8S7U4_9BACL</name>
<evidence type="ECO:0000259" key="4">
    <source>
        <dbReference type="PROSITE" id="PS50111"/>
    </source>
</evidence>
<dbReference type="SMART" id="SM00283">
    <property type="entry name" value="MA"/>
    <property type="match status" value="1"/>
</dbReference>
<feature type="compositionally biased region" description="Basic and acidic residues" evidence="3">
    <location>
        <begin position="41"/>
        <end position="61"/>
    </location>
</feature>
<dbReference type="Proteomes" id="UP000273145">
    <property type="component" value="Chromosome"/>
</dbReference>